<protein>
    <recommendedName>
        <fullName evidence="4">Extracellular membrane protein CFEM domain-containing protein</fullName>
    </recommendedName>
</protein>
<gene>
    <name evidence="2" type="ORF">BMF94_2683</name>
</gene>
<feature type="signal peptide" evidence="1">
    <location>
        <begin position="1"/>
        <end position="20"/>
    </location>
</feature>
<comment type="caution">
    <text evidence="2">The sequence shown here is derived from an EMBL/GenBank/DDBJ whole genome shotgun (WGS) entry which is preliminary data.</text>
</comment>
<proteinExistence type="predicted"/>
<keyword evidence="3" id="KW-1185">Reference proteome</keyword>
<dbReference type="AlphaFoldDB" id="A0A2S5BBT3"/>
<organism evidence="2 3">
    <name type="scientific">Rhodotorula taiwanensis</name>
    <dbReference type="NCBI Taxonomy" id="741276"/>
    <lineage>
        <taxon>Eukaryota</taxon>
        <taxon>Fungi</taxon>
        <taxon>Dikarya</taxon>
        <taxon>Basidiomycota</taxon>
        <taxon>Pucciniomycotina</taxon>
        <taxon>Microbotryomycetes</taxon>
        <taxon>Sporidiobolales</taxon>
        <taxon>Sporidiobolaceae</taxon>
        <taxon>Rhodotorula</taxon>
    </lineage>
</organism>
<evidence type="ECO:0000313" key="3">
    <source>
        <dbReference type="Proteomes" id="UP000237144"/>
    </source>
</evidence>
<evidence type="ECO:0008006" key="4">
    <source>
        <dbReference type="Google" id="ProtNLM"/>
    </source>
</evidence>
<accession>A0A2S5BBT3</accession>
<evidence type="ECO:0000313" key="2">
    <source>
        <dbReference type="EMBL" id="POY74245.1"/>
    </source>
</evidence>
<name>A0A2S5BBT3_9BASI</name>
<keyword evidence="1" id="KW-0732">Signal</keyword>
<sequence>MVQLAFAVAVLAAVAPLAIAKGPARLLERQSQTLGGEGLAQVQGLMDLATNVANDIANGNASTACTNWVNALQACSPDGSTANASAVAVCACGSNVVAQLTSCAPSYGSTGVSEASGFSTFCNSALASLVNSSLPLASASGISVAPSSASSGATSAGTKGSTSPSGTATAAGASASAKSGAGRTLAVSGLSVGLVSVAAALLL</sequence>
<feature type="chain" id="PRO_5015529107" description="Extracellular membrane protein CFEM domain-containing protein" evidence="1">
    <location>
        <begin position="21"/>
        <end position="203"/>
    </location>
</feature>
<reference evidence="2 3" key="1">
    <citation type="journal article" date="2018" name="Front. Microbiol.">
        <title>Prospects for Fungal Bioremediation of Acidic Radioactive Waste Sites: Characterization and Genome Sequence of Rhodotorula taiwanensis MD1149.</title>
        <authorList>
            <person name="Tkavc R."/>
            <person name="Matrosova V.Y."/>
            <person name="Grichenko O.E."/>
            <person name="Gostincar C."/>
            <person name="Volpe R.P."/>
            <person name="Klimenkova P."/>
            <person name="Gaidamakova E.K."/>
            <person name="Zhou C.E."/>
            <person name="Stewart B.J."/>
            <person name="Lyman M.G."/>
            <person name="Malfatti S.A."/>
            <person name="Rubinfeld B."/>
            <person name="Courtot M."/>
            <person name="Singh J."/>
            <person name="Dalgard C.L."/>
            <person name="Hamilton T."/>
            <person name="Frey K.G."/>
            <person name="Gunde-Cimerman N."/>
            <person name="Dugan L."/>
            <person name="Daly M.J."/>
        </authorList>
    </citation>
    <scope>NUCLEOTIDE SEQUENCE [LARGE SCALE GENOMIC DNA]</scope>
    <source>
        <strain evidence="2 3">MD1149</strain>
    </source>
</reference>
<dbReference type="Proteomes" id="UP000237144">
    <property type="component" value="Unassembled WGS sequence"/>
</dbReference>
<dbReference type="EMBL" id="PJQD01000026">
    <property type="protein sequence ID" value="POY74245.1"/>
    <property type="molecule type" value="Genomic_DNA"/>
</dbReference>
<dbReference type="OrthoDB" id="10455549at2759"/>
<evidence type="ECO:0000256" key="1">
    <source>
        <dbReference type="SAM" id="SignalP"/>
    </source>
</evidence>